<evidence type="ECO:0000313" key="4">
    <source>
        <dbReference type="Proteomes" id="UP000216225"/>
    </source>
</evidence>
<dbReference type="Proteomes" id="UP000216225">
    <property type="component" value="Unassembled WGS sequence"/>
</dbReference>
<evidence type="ECO:0000259" key="2">
    <source>
        <dbReference type="Pfam" id="PF13369"/>
    </source>
</evidence>
<reference evidence="3 4" key="1">
    <citation type="submission" date="2018-09" db="EMBL/GenBank/DDBJ databases">
        <title>Genome comparison of Alicycliphilus sp. BQ1, a polyurethanolytic bacterium, with its closest phylogenetic relatives Alicycliphilus denitrificans BC and K601, unable to attack polyurethane.</title>
        <authorList>
            <person name="Loza-Tavera H."/>
            <person name="Lozano L."/>
            <person name="Cevallos M."/>
            <person name="Maya-Lucas O."/>
            <person name="Garcia-Mena J."/>
            <person name="Hernandez J."/>
        </authorList>
    </citation>
    <scope>NUCLEOTIDE SEQUENCE [LARGE SCALE GENOMIC DNA]</scope>
    <source>
        <strain evidence="3 4">BQ1</strain>
    </source>
</reference>
<organism evidence="3 4">
    <name type="scientific">Alicycliphilus denitrificans</name>
    <dbReference type="NCBI Taxonomy" id="179636"/>
    <lineage>
        <taxon>Bacteria</taxon>
        <taxon>Pseudomonadati</taxon>
        <taxon>Pseudomonadota</taxon>
        <taxon>Betaproteobacteria</taxon>
        <taxon>Burkholderiales</taxon>
        <taxon>Comamonadaceae</taxon>
        <taxon>Alicycliphilus</taxon>
    </lineage>
</organism>
<evidence type="ECO:0000256" key="1">
    <source>
        <dbReference type="ARBA" id="ARBA00007100"/>
    </source>
</evidence>
<protein>
    <submittedName>
        <fullName evidence="3">Transglutaminase</fullName>
    </submittedName>
</protein>
<sequence length="282" mass="31274">MPLSYSVPTPLEYFAALVQGTQEESIALLEAAACIAHVEYPDVDVQQFLDDMDRLQARLQRRMPAGATPLQRLNALNRFFYGELGFGGNLNDYYAPDNSYLHMVLRTRRGIPISLALLWLELAQGAGLQAQGVSFPGHFLVKVLMPAGQVVLDPMTGHALSREALGERLEPFRLRQGAAQEEVPLGLYLQAAPARDVLARMLRNLKEIHGVRQDWRRQVAVQDRLVTLLPDAWGEWRDRGLAHAALGDARLAVQDLERYLAHAADAGDAQAIALRVKALRGL</sequence>
<accession>A0A420K810</accession>
<feature type="domain" description="Protein SirB1 N-terminal" evidence="2">
    <location>
        <begin position="47"/>
        <end position="203"/>
    </location>
</feature>
<dbReference type="PANTHER" id="PTHR31350:SF21">
    <property type="entry name" value="F-BOX ONLY PROTEIN 21"/>
    <property type="match status" value="1"/>
</dbReference>
<name>A0A420K810_9BURK</name>
<proteinExistence type="inferred from homology"/>
<dbReference type="PANTHER" id="PTHR31350">
    <property type="entry name" value="SI:DKEY-261L7.2"/>
    <property type="match status" value="1"/>
</dbReference>
<dbReference type="AlphaFoldDB" id="A0A420K810"/>
<dbReference type="EMBL" id="NKDB02000005">
    <property type="protein sequence ID" value="RKJ94552.1"/>
    <property type="molecule type" value="Genomic_DNA"/>
</dbReference>
<dbReference type="InterPro" id="IPR032698">
    <property type="entry name" value="SirB1_N"/>
</dbReference>
<comment type="similarity">
    <text evidence="1">Belongs to the UPF0162 family.</text>
</comment>
<dbReference type="Pfam" id="PF13369">
    <property type="entry name" value="Transglut_core2"/>
    <property type="match status" value="1"/>
</dbReference>
<dbReference type="RefSeq" id="WP_094437131.1">
    <property type="nucleotide sequence ID" value="NZ_NKDB02000005.1"/>
</dbReference>
<evidence type="ECO:0000313" key="3">
    <source>
        <dbReference type="EMBL" id="RKJ94552.1"/>
    </source>
</evidence>
<gene>
    <name evidence="3" type="ORF">CE154_019755</name>
</gene>
<comment type="caution">
    <text evidence="3">The sequence shown here is derived from an EMBL/GenBank/DDBJ whole genome shotgun (WGS) entry which is preliminary data.</text>
</comment>
<dbReference type="Pfam" id="PF13371">
    <property type="entry name" value="TPR_9"/>
    <property type="match status" value="1"/>
</dbReference>